<keyword evidence="4" id="KW-1185">Reference proteome</keyword>
<accession>A0A0F9WCD1</accession>
<dbReference type="VEuPathDB" id="MicrosporidiaDB:NCER_101612"/>
<feature type="compositionally biased region" description="Low complexity" evidence="1">
    <location>
        <begin position="1833"/>
        <end position="1844"/>
    </location>
</feature>
<feature type="compositionally biased region" description="Low complexity" evidence="1">
    <location>
        <begin position="1851"/>
        <end position="1863"/>
    </location>
</feature>
<dbReference type="VEuPathDB" id="MicrosporidiaDB:NCER_101611"/>
<dbReference type="VEuPathDB" id="MicrosporidiaDB:AAJ76_65000655"/>
<dbReference type="VEuPathDB" id="MicrosporidiaDB:G9O61_00g000790"/>
<sequence>MKIKILILTYNLFISCTSSKDIITYFCENYKKIYTCIDGINVYKVSDYYLLIDETRFATMPDNYQDELSHYIFKKDLEDMTRKYFLYSGGYNTCRDFIKNILIQYDNDPKIIADNIFNDSIIFRNIELKTDNLLNFNYFMLLAEYQVMKKCKVDNIEYHEEIIGCCEIKEELDKIDLFHLFVDTVKVKRHFKLLVKKSDINYRIDKEDTAMDCSGDRRICVILNYFKNSHRQISFEDYAKNVYPNSYCCKCSLFGRKYKSQDKKPKKEILNLNIFEKKKQEIIERLKEFRERFFISFKEKILINEESRNEEEMIKHSKINKNTGAYRKKKSFNASKEDNNEIAEKILGDRKAQTNFNGEVTREFLDTNYCGSDFEVNCALKYDFPDIFGGTSLQKDFDLLTCDMKELLNRSYVNEDNVPVGANFKNDCSKTFETKGKIKFYEHLNCDEENIYKNGTFTDESNNESIFADDYNTSVQKKSTKRNYKNLMLKDTTANEYENHENEILDKRRFARRILQFNDGEFEERQKFFDENFNCSNQENNDKKEFDNNELNIKIRNVPELIDTNSYKNMFGATGSQSIMDPNEIHIPTLKKYDIEEDKNLIENVEKCNLDKTSCEILENFDKDAGISGEEEGVHETKLFDIENLNKSEQVLQAKEILPEKIVDDECKIEEIAEIYHSFFEQHETISKMSYIFFEEYKRNVDTSIEEELKNVLSANSSAETLNIENYENEKIGEKFYNSSDSFLDEQKGILKSYSVDDKSVLENASSFELCKNDFKVQQQKNSSCENFDKFDSEKRSRSLGESTNTLDYFYSDRLNKYNSSPDLTFCTANNSNTSLLFQRCAEHKNEDYDTVTLQNYSQYSKSPENQSVLSVDISEDKLSDDSFELNNTTSKTDDKDNNFSAALNNKKRISNDEGYTESVSPNSDSLISSQHSPILSGEKLPLNEEDSLVLSSERSPEFTEKNKNFIEKELSYLNLEYNTPLNKVLDYNSTKQGNLENWLNSQKNSIETNQMSENKDKLFFNDQNKEAKMNSVCNKLEESGSYIFELDLLKEAKKQEEFYDSQDRDLKKFKTSQSTKNKKAKDQNYPLVHDIIYENFFGNYENNEQKPSDSSGCFQNNEKSKSSDDFTNSESYFDSLEFNINNLSATDAVNMSSECEKNSPVDQKYIKSINVNKEYVIEDNKCTNVSDMHLMASNISGSDNNTNASDIENLQGMSKKVEESNTRQQSSKDISNEKDVSNMLDSKKKSKLNYDYFYIDLKSNPSECCQYEDKCKSNDFNKKIEGKNVTKCDNCSIPDTCHIETHKTGNCTNVIIQNPKNTLVSNFTGSKTEKSSIENNKTECTVNNVLNQYEKIASKENFISSNCIVGDYVNKGDQNFEDSVKKNTENETSLSLNKTVNSDFDKQEEVDIEQQDNKILPLKKTVNGDFDKQEEVDIEQQDNKVSSNCKSNSLKNICHTKYIDPLKPENYFNRMDLFVSGQQQFNTCKSNNENINKKIVSAEDTELLNTSSYLYLTEDIENSFVKNMTNCQNSKINNILDKQEVEKALESSKYLLQNNTNLSKDLVKMSSKDKVNIKSANCNNKSALKENKSINNSMHTSLPNVAFSSDSSTTRITSPGIRKRSKSLFTSIKGLSKCSNKIKSQSKDKNLENDILNSKLRKSYSSSTLEKSKCPSFKFSKFTKSEDKINKPKDFSFPYKLSKRMHELALPKVYKSYEEIYGRSYHSTNSLDYYNRKNSFSNLHRKNTNFEESRKSWPTFTKRLRKQEKNYSSSDKLKLLNNNFKAVAELAMALNAKKKSRQAVKVDTSESSTTTIKLTDVKAPLNKKNKKEESSSTESTMKKSSARSSKDRNSSSTESSYSTRSRPVVGRNVSKLPESFLADGETMNDKHGRAFASQRKIDELSKPKDITKIVTKVIKKHPELKTETKRKNK</sequence>
<feature type="region of interest" description="Disordered" evidence="1">
    <location>
        <begin position="882"/>
        <end position="932"/>
    </location>
</feature>
<keyword evidence="2" id="KW-0732">Signal</keyword>
<evidence type="ECO:0000256" key="1">
    <source>
        <dbReference type="SAM" id="MobiDB-lite"/>
    </source>
</evidence>
<dbReference type="GeneID" id="36321147"/>
<proteinExistence type="predicted"/>
<feature type="region of interest" description="Disordered" evidence="1">
    <location>
        <begin position="1216"/>
        <end position="1239"/>
    </location>
</feature>
<protein>
    <submittedName>
        <fullName evidence="3">Uncharacterized protein</fullName>
    </submittedName>
</protein>
<comment type="caution">
    <text evidence="3">The sequence shown here is derived from an EMBL/GenBank/DDBJ whole genome shotgun (WGS) entry which is preliminary data.</text>
</comment>
<evidence type="ECO:0000256" key="2">
    <source>
        <dbReference type="SAM" id="SignalP"/>
    </source>
</evidence>
<dbReference type="VEuPathDB" id="MicrosporidiaDB:G9O61_00g000780"/>
<feature type="compositionally biased region" description="Polar residues" evidence="1">
    <location>
        <begin position="918"/>
        <end position="932"/>
    </location>
</feature>
<feature type="signal peptide" evidence="2">
    <location>
        <begin position="1"/>
        <end position="19"/>
    </location>
</feature>
<reference evidence="3 4" key="1">
    <citation type="journal article" date="2015" name="Environ. Microbiol.">
        <title>Genome analyses suggest the presence of polyploidy and recent human-driven expansions in eight global populations of the honeybee pathogen Nosema ceranae.</title>
        <authorList>
            <person name="Pelin A."/>
            <person name="Selman M."/>
            <person name="Aris-Brosou S."/>
            <person name="Farinelli L."/>
            <person name="Corradi N."/>
        </authorList>
    </citation>
    <scope>NUCLEOTIDE SEQUENCE [LARGE SCALE GENOMIC DNA]</scope>
    <source>
        <strain evidence="3 4">PA08 1199</strain>
    </source>
</reference>
<dbReference type="PROSITE" id="PS51257">
    <property type="entry name" value="PROKAR_LIPOPROTEIN"/>
    <property type="match status" value="1"/>
</dbReference>
<evidence type="ECO:0000313" key="4">
    <source>
        <dbReference type="Proteomes" id="UP000034350"/>
    </source>
</evidence>
<feature type="compositionally biased region" description="Polar residues" evidence="1">
    <location>
        <begin position="1109"/>
        <end position="1118"/>
    </location>
</feature>
<name>A0A0F9WCD1_9MICR</name>
<dbReference type="EMBL" id="JPQZ01000065">
    <property type="protein sequence ID" value="KKO74495.1"/>
    <property type="molecule type" value="Genomic_DNA"/>
</dbReference>
<feature type="region of interest" description="Disordered" evidence="1">
    <location>
        <begin position="1794"/>
        <end position="1886"/>
    </location>
</feature>
<organism evidence="3 4">
    <name type="scientific">Vairimorpha ceranae</name>
    <dbReference type="NCBI Taxonomy" id="40302"/>
    <lineage>
        <taxon>Eukaryota</taxon>
        <taxon>Fungi</taxon>
        <taxon>Fungi incertae sedis</taxon>
        <taxon>Microsporidia</taxon>
        <taxon>Nosematidae</taxon>
        <taxon>Vairimorpha</taxon>
    </lineage>
</organism>
<feature type="chain" id="PRO_5002529559" evidence="2">
    <location>
        <begin position="20"/>
        <end position="1930"/>
    </location>
</feature>
<gene>
    <name evidence="3" type="ORF">AAJ76_65000655</name>
</gene>
<dbReference type="Proteomes" id="UP000034350">
    <property type="component" value="Unassembled WGS sequence"/>
</dbReference>
<dbReference type="RefSeq" id="XP_024330237.1">
    <property type="nucleotide sequence ID" value="XM_024476195.1"/>
</dbReference>
<evidence type="ECO:0000313" key="3">
    <source>
        <dbReference type="EMBL" id="KKO74495.1"/>
    </source>
</evidence>
<feature type="region of interest" description="Disordered" evidence="1">
    <location>
        <begin position="1105"/>
        <end position="1127"/>
    </location>
</feature>